<evidence type="ECO:0000313" key="3">
    <source>
        <dbReference type="Proteomes" id="UP000176326"/>
    </source>
</evidence>
<evidence type="ECO:0000313" key="2">
    <source>
        <dbReference type="EMBL" id="OGZ27519.1"/>
    </source>
</evidence>
<organism evidence="2 3">
    <name type="scientific">Candidatus Nealsonbacteria bacterium RIFOXYC1_FULL_40_7</name>
    <dbReference type="NCBI Taxonomy" id="1801678"/>
    <lineage>
        <taxon>Bacteria</taxon>
        <taxon>Candidatus Nealsoniibacteriota</taxon>
    </lineage>
</organism>
<protein>
    <submittedName>
        <fullName evidence="2">Uncharacterized protein</fullName>
    </submittedName>
</protein>
<reference evidence="2 3" key="1">
    <citation type="journal article" date="2016" name="Nat. Commun.">
        <title>Thousands of microbial genomes shed light on interconnected biogeochemical processes in an aquifer system.</title>
        <authorList>
            <person name="Anantharaman K."/>
            <person name="Brown C.T."/>
            <person name="Hug L.A."/>
            <person name="Sharon I."/>
            <person name="Castelle C.J."/>
            <person name="Probst A.J."/>
            <person name="Thomas B.C."/>
            <person name="Singh A."/>
            <person name="Wilkins M.J."/>
            <person name="Karaoz U."/>
            <person name="Brodie E.L."/>
            <person name="Williams K.H."/>
            <person name="Hubbard S.S."/>
            <person name="Banfield J.F."/>
        </authorList>
    </citation>
    <scope>NUCLEOTIDE SEQUENCE [LARGE SCALE GENOMIC DNA]</scope>
</reference>
<gene>
    <name evidence="2" type="ORF">A2427_01625</name>
</gene>
<name>A0A1G2EP22_9BACT</name>
<dbReference type="EMBL" id="MHMN01000044">
    <property type="protein sequence ID" value="OGZ27519.1"/>
    <property type="molecule type" value="Genomic_DNA"/>
</dbReference>
<feature type="region of interest" description="Disordered" evidence="1">
    <location>
        <begin position="1"/>
        <end position="23"/>
    </location>
</feature>
<dbReference type="AlphaFoldDB" id="A0A1G2EP22"/>
<sequence length="317" mass="37040">MGIVERDQNMNEEENGKRAGSGISAGSHPLMDYLPLSFGTFSEWRALWRKEKYFHQRMGLLHALTDSWWQDCELVSFLLSVADGFFRTCNFSSGSNDFRITEMRREIAKKAFSILCSKFFKGGVRDDKLPLWWWALEQEELLEKVLWFLRPGNTVGLRNPIPPDGHIREIYSSFLREIAHLAWVFQYPGETLLEWQREKVEPAKTRLIRARPQLVYVLDELREIEWLNERDLELDEPTIAKLKELALEGKVWLPSDGTTQGDASLRKPNNIREAVLGGSVEAMTVLISEVKQRERERIRRLFEESRRKVKNQKKQSS</sequence>
<proteinExistence type="predicted"/>
<feature type="compositionally biased region" description="Basic and acidic residues" evidence="1">
    <location>
        <begin position="1"/>
        <end position="17"/>
    </location>
</feature>
<evidence type="ECO:0000256" key="1">
    <source>
        <dbReference type="SAM" id="MobiDB-lite"/>
    </source>
</evidence>
<accession>A0A1G2EP22</accession>
<comment type="caution">
    <text evidence="2">The sequence shown here is derived from an EMBL/GenBank/DDBJ whole genome shotgun (WGS) entry which is preliminary data.</text>
</comment>
<dbReference type="Proteomes" id="UP000176326">
    <property type="component" value="Unassembled WGS sequence"/>
</dbReference>